<reference evidence="1 2" key="1">
    <citation type="journal article" date="2015" name="Int. Biodeterior. Biodegradation">
        <title>Physiological and genetic screening methods for the isolation of methyl tert-butyl ether-degrading bacteria for bioremediation purposes.</title>
        <authorList>
            <person name="Guisado I.M."/>
            <person name="Purswani J."/>
            <person name="Gonzalez Lopez J."/>
            <person name="Pozo C."/>
        </authorList>
    </citation>
    <scope>NUCLEOTIDE SEQUENCE [LARGE SCALE GENOMIC DNA]</scope>
    <source>
        <strain evidence="1 2">SH7</strain>
    </source>
</reference>
<dbReference type="EMBL" id="LCZJ02000037">
    <property type="protein sequence ID" value="KTD83824.1"/>
    <property type="molecule type" value="Genomic_DNA"/>
</dbReference>
<comment type="caution">
    <text evidence="1">The sequence shown here is derived from an EMBL/GenBank/DDBJ whole genome shotgun (WGS) entry which is preliminary data.</text>
</comment>
<dbReference type="Proteomes" id="UP000054709">
    <property type="component" value="Unassembled WGS sequence"/>
</dbReference>
<name>A0A0W1ARF0_9BACL</name>
<gene>
    <name evidence="1" type="ORF">UQ64_26995</name>
</gene>
<organism evidence="1 2">
    <name type="scientific">Paenibacillus etheri</name>
    <dbReference type="NCBI Taxonomy" id="1306852"/>
    <lineage>
        <taxon>Bacteria</taxon>
        <taxon>Bacillati</taxon>
        <taxon>Bacillota</taxon>
        <taxon>Bacilli</taxon>
        <taxon>Bacillales</taxon>
        <taxon>Paenibacillaceae</taxon>
        <taxon>Paenibacillus</taxon>
    </lineage>
</organism>
<accession>A0A0W1ARF0</accession>
<evidence type="ECO:0000313" key="2">
    <source>
        <dbReference type="Proteomes" id="UP000054709"/>
    </source>
</evidence>
<dbReference type="AlphaFoldDB" id="A0A0W1ARF0"/>
<sequence>MDNSDEKKVDESGLYVQLRVAFDDEETTDLEPEHYDTLQFVQWKTPFSLHKKSSNALCAIKLPEMCYKWSFFID</sequence>
<proteinExistence type="predicted"/>
<evidence type="ECO:0000313" key="1">
    <source>
        <dbReference type="EMBL" id="KTD83824.1"/>
    </source>
</evidence>
<protein>
    <submittedName>
        <fullName evidence="1">Uncharacterized protein</fullName>
    </submittedName>
</protein>
<keyword evidence="2" id="KW-1185">Reference proteome</keyword>